<proteinExistence type="predicted"/>
<organism evidence="2 3">
    <name type="scientific">Sporothrix eucalyptigena</name>
    <dbReference type="NCBI Taxonomy" id="1812306"/>
    <lineage>
        <taxon>Eukaryota</taxon>
        <taxon>Fungi</taxon>
        <taxon>Dikarya</taxon>
        <taxon>Ascomycota</taxon>
        <taxon>Pezizomycotina</taxon>
        <taxon>Sordariomycetes</taxon>
        <taxon>Sordariomycetidae</taxon>
        <taxon>Ophiostomatales</taxon>
        <taxon>Ophiostomataceae</taxon>
        <taxon>Sporothrix</taxon>
    </lineage>
</organism>
<gene>
    <name evidence="2" type="ORF">SEUCBS140593_006877</name>
</gene>
<evidence type="ECO:0000313" key="3">
    <source>
        <dbReference type="Proteomes" id="UP001642482"/>
    </source>
</evidence>
<keyword evidence="3" id="KW-1185">Reference proteome</keyword>
<sequence length="138" mass="15141">MKLSSLFLVASAGSLAQTLRFTNLDFHNITVDTPFNITWTDANGPVKLTLLKGSSPAYFENMGVIASGLTDSFYVWTPNNTLLRDIYDIQFEDSTGVPIYSFMFELVLAPVTAAATTTTTAATTSTTYATTWIWPTYV</sequence>
<keyword evidence="1" id="KW-0732">Signal</keyword>
<evidence type="ECO:0000313" key="2">
    <source>
        <dbReference type="EMBL" id="CAK7228326.1"/>
    </source>
</evidence>
<dbReference type="EMBL" id="CAWUHD010000078">
    <property type="protein sequence ID" value="CAK7228326.1"/>
    <property type="molecule type" value="Genomic_DNA"/>
</dbReference>
<evidence type="ECO:0000256" key="1">
    <source>
        <dbReference type="SAM" id="SignalP"/>
    </source>
</evidence>
<reference evidence="2 3" key="1">
    <citation type="submission" date="2024-01" db="EMBL/GenBank/DDBJ databases">
        <authorList>
            <person name="Allen C."/>
            <person name="Tagirdzhanova G."/>
        </authorList>
    </citation>
    <scope>NUCLEOTIDE SEQUENCE [LARGE SCALE GENOMIC DNA]</scope>
</reference>
<feature type="signal peptide" evidence="1">
    <location>
        <begin position="1"/>
        <end position="16"/>
    </location>
</feature>
<comment type="caution">
    <text evidence="2">The sequence shown here is derived from an EMBL/GenBank/DDBJ whole genome shotgun (WGS) entry which is preliminary data.</text>
</comment>
<feature type="chain" id="PRO_5045509770" evidence="1">
    <location>
        <begin position="17"/>
        <end position="138"/>
    </location>
</feature>
<dbReference type="Proteomes" id="UP001642482">
    <property type="component" value="Unassembled WGS sequence"/>
</dbReference>
<accession>A0ABP0C8V9</accession>
<protein>
    <submittedName>
        <fullName evidence="2">Uncharacterized protein</fullName>
    </submittedName>
</protein>
<name>A0ABP0C8V9_9PEZI</name>